<evidence type="ECO:0000313" key="6">
    <source>
        <dbReference type="EMBL" id="EMT70548.1"/>
    </source>
</evidence>
<evidence type="ECO:0000259" key="5">
    <source>
        <dbReference type="PROSITE" id="PS50048"/>
    </source>
</evidence>
<evidence type="ECO:0000256" key="2">
    <source>
        <dbReference type="ARBA" id="ARBA00023015"/>
    </source>
</evidence>
<evidence type="ECO:0000256" key="3">
    <source>
        <dbReference type="ARBA" id="ARBA00023163"/>
    </source>
</evidence>
<dbReference type="PROSITE" id="PS00463">
    <property type="entry name" value="ZN2_CY6_FUNGAL_1"/>
    <property type="match status" value="1"/>
</dbReference>
<dbReference type="AlphaFoldDB" id="N1RV81"/>
<dbReference type="SMART" id="SM00066">
    <property type="entry name" value="GAL4"/>
    <property type="match status" value="1"/>
</dbReference>
<dbReference type="Pfam" id="PF00172">
    <property type="entry name" value="Zn_clus"/>
    <property type="match status" value="1"/>
</dbReference>
<protein>
    <recommendedName>
        <fullName evidence="5">Zn(2)-C6 fungal-type domain-containing protein</fullName>
    </recommendedName>
</protein>
<accession>N1RV81</accession>
<keyword evidence="7" id="KW-1185">Reference proteome</keyword>
<evidence type="ECO:0000256" key="1">
    <source>
        <dbReference type="ARBA" id="ARBA00022723"/>
    </source>
</evidence>
<dbReference type="InterPro" id="IPR001138">
    <property type="entry name" value="Zn2Cys6_DnaBD"/>
</dbReference>
<dbReference type="PANTHER" id="PTHR47840:SF1">
    <property type="entry name" value="ZN(II)2CYS6 TRANSCRIPTION FACTOR (EUROFUNG)"/>
    <property type="match status" value="1"/>
</dbReference>
<dbReference type="CDD" id="cd00067">
    <property type="entry name" value="GAL4"/>
    <property type="match status" value="1"/>
</dbReference>
<dbReference type="GO" id="GO:0003677">
    <property type="term" value="F:DNA binding"/>
    <property type="evidence" value="ECO:0007669"/>
    <property type="project" value="InterPro"/>
</dbReference>
<dbReference type="GO" id="GO:0000981">
    <property type="term" value="F:DNA-binding transcription factor activity, RNA polymerase II-specific"/>
    <property type="evidence" value="ECO:0007669"/>
    <property type="project" value="InterPro"/>
</dbReference>
<sequence>MSEPPAKRRKVRKGTRSCWECRRRKIKCQFSKEDDPICIGCTQRETSCISQEYVPTPPSAPQDKRLAQRLGRLEELMEKLVDKPLPSPESEDPALERFTQHTADVFESSVVDNAQQILDQPDAAIVTHKFPSRSAKATHVSAQLHALFPSQQILYAISQQSPGARFVLAMFYSQQDQIDGKPEPLSSLAQIPPATSHPAILAKRLLQLAVCLQQMPPYFDGSTLGLSKSPRETMEEWIAVTGRLVTSDDDFVGCLEGLECLILQSFYQSDAGHLRKAWLTGRRALNMAQLMGIDRKSAKSIKSVDPSFSNKHRPSPPVIWFRINCNDRYVSLILGLPIGSRDNSFAEDNALVSDAPSDKLGKVYAMMAGKIADRNELKGSEAYVLTQSIDMELEKAYKMMDDGLWWKLPDMAICCGTADASGDGMSVIKLQIRHFSLLILLHLPYLLRDRGQRRYEYNRATCMQASRDVLARFIEYRNCFTTSVSGRHVDYSALVAAMTLLLGYLGWRWPGYETEKEHDRDLAEKTQERMQEMGALNNDRLCIEAAETIRQLLPIVQRQSGTSGENVHLNVPFLGTVNINPGPKLPSPESEDPALERFTQHTADVFESSVVDNAQQILDQPDAAIVTHKFPSRSAKATHVSAQLHALFPSQQILYAISQQSPGARFVLAMFYSQQDQIDGKPEPLSSLAQIPPATSHPAILAKRLLQLAVCLQQMPPYFDGSTLGLSKSPRETMEEWIAVTGRLVTSDDDFVGCLEGLECLILQSFYQSDAGHLRKAWLTGRRALNMAQLMGIDRKSAKSIKSVDPSFSNKHRPSPPVIWFRINCNDRYVSLILGLPIGSRDNSFAEDNALVSDAPSDKLGKVYAMMAGKIADRNELKGSEAYVLTQSIDMELEKAYKMMDDGLWWKLPDMAICCGTADASGDGMSVIKLQIRHFSLLILLHLPYLLRDRGQRRYEYNRATCMQASRDVLARFIEYRNCFTTSVSGRHVDYSALVAAMTLLLGYLGWRWPGYETEKEHDRDLAEKTQERMQEMGALNNDRLCIEAAETIRQLLPIVQRQSGTSGENVHLNVPFLGTVNINPGPTPPASTASMIASNSTTPSGNVDMSQFPLSFNSPNLGSENCDLSTTCAFTPDVLDSNWPCFTADPEDWALQGVDTTYWTMLNSSIA</sequence>
<dbReference type="OrthoDB" id="5392779at2759"/>
<organism evidence="6 7">
    <name type="scientific">Fusarium oxysporum f. sp. cubense (strain race 4)</name>
    <name type="common">Panama disease fungus</name>
    <dbReference type="NCBI Taxonomy" id="2502994"/>
    <lineage>
        <taxon>Eukaryota</taxon>
        <taxon>Fungi</taxon>
        <taxon>Dikarya</taxon>
        <taxon>Ascomycota</taxon>
        <taxon>Pezizomycotina</taxon>
        <taxon>Sordariomycetes</taxon>
        <taxon>Hypocreomycetidae</taxon>
        <taxon>Hypocreales</taxon>
        <taxon>Nectriaceae</taxon>
        <taxon>Fusarium</taxon>
        <taxon>Fusarium oxysporum species complex</taxon>
    </lineage>
</organism>
<reference evidence="7" key="2">
    <citation type="journal article" date="2014" name="PLoS ONE">
        <title>Genome and Transcriptome Analysis of the Fungal Pathogen Fusarium oxysporum f. sp. cubense Causing Banana Vascular Wilt Disease.</title>
        <authorList>
            <person name="Guo L."/>
            <person name="Han L."/>
            <person name="Yang L."/>
            <person name="Zeng H."/>
            <person name="Fan D."/>
            <person name="Zhu Y."/>
            <person name="Feng Y."/>
            <person name="Wang G."/>
            <person name="Peng C."/>
            <person name="Jiang X."/>
            <person name="Zhou D."/>
            <person name="Ni P."/>
            <person name="Liang C."/>
            <person name="Liu L."/>
            <person name="Wang J."/>
            <person name="Mao C."/>
            <person name="Fang X."/>
            <person name="Peng M."/>
            <person name="Huang J."/>
        </authorList>
    </citation>
    <scope>NUCLEOTIDE SEQUENCE [LARGE SCALE GENOMIC DNA]</scope>
    <source>
        <strain evidence="7">race 4</strain>
    </source>
</reference>
<keyword evidence="2" id="KW-0805">Transcription regulation</keyword>
<dbReference type="GO" id="GO:0006351">
    <property type="term" value="P:DNA-templated transcription"/>
    <property type="evidence" value="ECO:0007669"/>
    <property type="project" value="InterPro"/>
</dbReference>
<dbReference type="PROSITE" id="PS50048">
    <property type="entry name" value="ZN2_CY6_FUNGAL_2"/>
    <property type="match status" value="1"/>
</dbReference>
<dbReference type="InterPro" id="IPR007219">
    <property type="entry name" value="XnlR_reg_dom"/>
</dbReference>
<dbReference type="HOGENOM" id="CLU_274405_0_0_1"/>
<reference evidence="7" key="1">
    <citation type="submission" date="2012-09" db="EMBL/GenBank/DDBJ databases">
        <title>Genome sequencing and comparative transcriptomics of race 1 and race 4 of banana pathogen: Fusarium oxysporum f. sp. cubense.</title>
        <authorList>
            <person name="Fang X."/>
            <person name="Huang J."/>
        </authorList>
    </citation>
    <scope>NUCLEOTIDE SEQUENCE [LARGE SCALE GENOMIC DNA]</scope>
    <source>
        <strain evidence="7">race 4</strain>
    </source>
</reference>
<dbReference type="Proteomes" id="UP000016929">
    <property type="component" value="Unassembled WGS sequence"/>
</dbReference>
<feature type="domain" description="Zn(2)-C6 fungal-type" evidence="5">
    <location>
        <begin position="17"/>
        <end position="50"/>
    </location>
</feature>
<dbReference type="SMART" id="SM00906">
    <property type="entry name" value="Fungal_trans"/>
    <property type="match status" value="2"/>
</dbReference>
<dbReference type="Gene3D" id="4.10.240.10">
    <property type="entry name" value="Zn(2)-C6 fungal-type DNA-binding domain"/>
    <property type="match status" value="1"/>
</dbReference>
<dbReference type="CDD" id="cd12148">
    <property type="entry name" value="fungal_TF_MHR"/>
    <property type="match status" value="2"/>
</dbReference>
<dbReference type="EMBL" id="KB726312">
    <property type="protein sequence ID" value="EMT70548.1"/>
    <property type="molecule type" value="Genomic_DNA"/>
</dbReference>
<dbReference type="GO" id="GO:0008270">
    <property type="term" value="F:zinc ion binding"/>
    <property type="evidence" value="ECO:0007669"/>
    <property type="project" value="InterPro"/>
</dbReference>
<dbReference type="PANTHER" id="PTHR47840">
    <property type="entry name" value="ZN(II)2CYS6 TRANSCRIPTION FACTOR (EUROFUNG)-RELATED"/>
    <property type="match status" value="1"/>
</dbReference>
<dbReference type="STRING" id="1229665.N1RV81"/>
<gene>
    <name evidence="6" type="ORF">FOC4_g10009011</name>
</gene>
<proteinExistence type="predicted"/>
<dbReference type="SUPFAM" id="SSF57701">
    <property type="entry name" value="Zn2/Cys6 DNA-binding domain"/>
    <property type="match status" value="1"/>
</dbReference>
<keyword evidence="4" id="KW-0539">Nucleus</keyword>
<dbReference type="InterPro" id="IPR036864">
    <property type="entry name" value="Zn2-C6_fun-type_DNA-bd_sf"/>
</dbReference>
<keyword evidence="3" id="KW-0804">Transcription</keyword>
<keyword evidence="1" id="KW-0479">Metal-binding</keyword>
<evidence type="ECO:0000256" key="4">
    <source>
        <dbReference type="ARBA" id="ARBA00023242"/>
    </source>
</evidence>
<evidence type="ECO:0000313" key="7">
    <source>
        <dbReference type="Proteomes" id="UP000016929"/>
    </source>
</evidence>
<name>N1RV81_FUSC4</name>